<dbReference type="HOGENOM" id="CLU_2798883_0_0_1"/>
<dbReference type="Proteomes" id="UP000011115">
    <property type="component" value="Unassembled WGS sequence"/>
</dbReference>
<proteinExistence type="predicted"/>
<dbReference type="EnsemblPlants" id="PGSC0003DMT400030574">
    <property type="protein sequence ID" value="PGSC0003DMT400030574"/>
    <property type="gene ID" value="PGSC0003DMG400011706"/>
</dbReference>
<dbReference type="InParanoid" id="M1D6B8"/>
<dbReference type="AlphaFoldDB" id="M1D6B8"/>
<reference evidence="1" key="2">
    <citation type="submission" date="2015-06" db="UniProtKB">
        <authorList>
            <consortium name="EnsemblPlants"/>
        </authorList>
    </citation>
    <scope>IDENTIFICATION</scope>
    <source>
        <strain evidence="1">DM1-3 516 R44</strain>
    </source>
</reference>
<dbReference type="Gramene" id="PGSC0003DMT400082988">
    <property type="protein sequence ID" value="PGSC0003DMT400082988"/>
    <property type="gene ID" value="PGSC0003DMG400032999"/>
</dbReference>
<keyword evidence="2" id="KW-1185">Reference proteome</keyword>
<evidence type="ECO:0000313" key="2">
    <source>
        <dbReference type="Proteomes" id="UP000011115"/>
    </source>
</evidence>
<dbReference type="EnsemblPlants" id="PGSC0003DMT400082988">
    <property type="protein sequence ID" value="PGSC0003DMT400082988"/>
    <property type="gene ID" value="PGSC0003DMG400032999"/>
</dbReference>
<name>M1D6B8_SOLTU</name>
<accession>M1D6B8</accession>
<reference evidence="2" key="1">
    <citation type="journal article" date="2011" name="Nature">
        <title>Genome sequence and analysis of the tuber crop potato.</title>
        <authorList>
            <consortium name="The Potato Genome Sequencing Consortium"/>
        </authorList>
    </citation>
    <scope>NUCLEOTIDE SEQUENCE [LARGE SCALE GENOMIC DNA]</scope>
    <source>
        <strain evidence="2">cv. DM1-3 516 R44</strain>
    </source>
</reference>
<dbReference type="Gramene" id="PGSC0003DMT400030574">
    <property type="protein sequence ID" value="PGSC0003DMT400030574"/>
    <property type="gene ID" value="PGSC0003DMG400011706"/>
</dbReference>
<dbReference type="PaxDb" id="4113-PGSC0003DMT400030574"/>
<protein>
    <submittedName>
        <fullName evidence="1">Uncharacterized protein</fullName>
    </submittedName>
</protein>
<evidence type="ECO:0000313" key="1">
    <source>
        <dbReference type="EnsemblPlants" id="PGSC0003DMT400082988"/>
    </source>
</evidence>
<sequence length="68" mass="7826">MKQANKKEVVLARTRTNKTELSRQHFAADSTMSTSSIKQLDSAEQHRILREGCLYQFELGQKSILIFL</sequence>
<organism evidence="1 2">
    <name type="scientific">Solanum tuberosum</name>
    <name type="common">Potato</name>
    <dbReference type="NCBI Taxonomy" id="4113"/>
    <lineage>
        <taxon>Eukaryota</taxon>
        <taxon>Viridiplantae</taxon>
        <taxon>Streptophyta</taxon>
        <taxon>Embryophyta</taxon>
        <taxon>Tracheophyta</taxon>
        <taxon>Spermatophyta</taxon>
        <taxon>Magnoliopsida</taxon>
        <taxon>eudicotyledons</taxon>
        <taxon>Gunneridae</taxon>
        <taxon>Pentapetalae</taxon>
        <taxon>asterids</taxon>
        <taxon>lamiids</taxon>
        <taxon>Solanales</taxon>
        <taxon>Solanaceae</taxon>
        <taxon>Solanoideae</taxon>
        <taxon>Solaneae</taxon>
        <taxon>Solanum</taxon>
    </lineage>
</organism>